<feature type="binding site" evidence="7">
    <location>
        <position position="210"/>
    </location>
    <ligand>
        <name>Mg(2+)</name>
        <dbReference type="ChEBI" id="CHEBI:18420"/>
        <label>1</label>
        <note>catalytic</note>
    </ligand>
</feature>
<dbReference type="Gene3D" id="3.30.540.10">
    <property type="entry name" value="Fructose-1,6-Bisphosphatase, subunit A, domain 1"/>
    <property type="match status" value="1"/>
</dbReference>
<evidence type="ECO:0000313" key="9">
    <source>
        <dbReference type="EMBL" id="SEI00315.1"/>
    </source>
</evidence>
<dbReference type="GO" id="GO:0007165">
    <property type="term" value="P:signal transduction"/>
    <property type="evidence" value="ECO:0007669"/>
    <property type="project" value="TreeGrafter"/>
</dbReference>
<evidence type="ECO:0000256" key="5">
    <source>
        <dbReference type="ARBA" id="ARBA00022801"/>
    </source>
</evidence>
<evidence type="ECO:0000256" key="4">
    <source>
        <dbReference type="ARBA" id="ARBA00022723"/>
    </source>
</evidence>
<comment type="similarity">
    <text evidence="3 8">Belongs to the inositol monophosphatase superfamily.</text>
</comment>
<dbReference type="PANTHER" id="PTHR20854:SF4">
    <property type="entry name" value="INOSITOL-1-MONOPHOSPHATASE-RELATED"/>
    <property type="match status" value="1"/>
</dbReference>
<protein>
    <recommendedName>
        <fullName evidence="8">Inositol-1-monophosphatase</fullName>
        <ecNumber evidence="8">3.1.3.25</ecNumber>
    </recommendedName>
</protein>
<dbReference type="Proteomes" id="UP000176204">
    <property type="component" value="Chromosome I"/>
</dbReference>
<dbReference type="Gene3D" id="3.40.190.80">
    <property type="match status" value="1"/>
</dbReference>
<dbReference type="KEGG" id="agl:PYTT_2472"/>
<dbReference type="InterPro" id="IPR020583">
    <property type="entry name" value="Inositol_monoP_metal-BS"/>
</dbReference>
<evidence type="ECO:0000256" key="3">
    <source>
        <dbReference type="ARBA" id="ARBA00009759"/>
    </source>
</evidence>
<dbReference type="InterPro" id="IPR000760">
    <property type="entry name" value="Inositol_monophosphatase-like"/>
</dbReference>
<feature type="binding site" evidence="7">
    <location>
        <position position="86"/>
    </location>
    <ligand>
        <name>Mg(2+)</name>
        <dbReference type="ChEBI" id="CHEBI:18420"/>
        <label>1</label>
        <note>catalytic</note>
    </ligand>
</feature>
<dbReference type="CDD" id="cd01639">
    <property type="entry name" value="IMPase"/>
    <property type="match status" value="1"/>
</dbReference>
<evidence type="ECO:0000256" key="7">
    <source>
        <dbReference type="PIRSR" id="PIRSR600760-2"/>
    </source>
</evidence>
<dbReference type="InterPro" id="IPR020550">
    <property type="entry name" value="Inositol_monophosphatase_CS"/>
</dbReference>
<dbReference type="EC" id="3.1.3.25" evidence="8"/>
<dbReference type="OrthoDB" id="9772456at2"/>
<keyword evidence="6 7" id="KW-0460">Magnesium</keyword>
<evidence type="ECO:0000256" key="1">
    <source>
        <dbReference type="ARBA" id="ARBA00001033"/>
    </source>
</evidence>
<dbReference type="PROSITE" id="PS00629">
    <property type="entry name" value="IMP_1"/>
    <property type="match status" value="1"/>
</dbReference>
<reference evidence="10" key="1">
    <citation type="submission" date="2016-09" db="EMBL/GenBank/DDBJ databases">
        <authorList>
            <person name="Koehorst J."/>
        </authorList>
    </citation>
    <scope>NUCLEOTIDE SEQUENCE [LARGE SCALE GENOMIC DNA]</scope>
</reference>
<sequence>MIPQQALTVAIDTAKAAGAFLKQHFHDDKHVDEASQHDIKLELDKMSQALITERLLAAFPDHAILGEEGKEGDPSSDYEWIVDPIDGTVNYYYGIPLYCVSIALRCRGELIVGVIYDPNLDECWYAEKGGPAYLNGKVQHVSRRTQMSEAIVFIGHGKTDGSKEKGLRRFAHVSGQVRKVRIIGTAALALAYIASARFDAYVESMVSIWDLAAGKLIVECAGGRVDFEPFTEGGEQGSIIAWNNAIPIVESLGD</sequence>
<dbReference type="GO" id="GO:0046854">
    <property type="term" value="P:phosphatidylinositol phosphate biosynthetic process"/>
    <property type="evidence" value="ECO:0007669"/>
    <property type="project" value="InterPro"/>
</dbReference>
<dbReference type="PANTHER" id="PTHR20854">
    <property type="entry name" value="INOSITOL MONOPHOSPHATASE"/>
    <property type="match status" value="1"/>
</dbReference>
<feature type="binding site" evidence="7">
    <location>
        <position position="83"/>
    </location>
    <ligand>
        <name>Mg(2+)</name>
        <dbReference type="ChEBI" id="CHEBI:18420"/>
        <label>1</label>
        <note>catalytic</note>
    </ligand>
</feature>
<dbReference type="PRINTS" id="PR00377">
    <property type="entry name" value="IMPHPHTASES"/>
</dbReference>
<gene>
    <name evidence="9" type="ORF">PYTT_2472</name>
</gene>
<dbReference type="InterPro" id="IPR033942">
    <property type="entry name" value="IMPase"/>
</dbReference>
<dbReference type="Pfam" id="PF00459">
    <property type="entry name" value="Inositol_P"/>
    <property type="match status" value="1"/>
</dbReference>
<feature type="binding site" evidence="7">
    <location>
        <position position="85"/>
    </location>
    <ligand>
        <name>Mg(2+)</name>
        <dbReference type="ChEBI" id="CHEBI:18420"/>
        <label>1</label>
        <note>catalytic</note>
    </ligand>
</feature>
<evidence type="ECO:0000256" key="2">
    <source>
        <dbReference type="ARBA" id="ARBA00001946"/>
    </source>
</evidence>
<evidence type="ECO:0000256" key="6">
    <source>
        <dbReference type="ARBA" id="ARBA00022842"/>
    </source>
</evidence>
<evidence type="ECO:0000313" key="10">
    <source>
        <dbReference type="Proteomes" id="UP000176204"/>
    </source>
</evidence>
<keyword evidence="10" id="KW-1185">Reference proteome</keyword>
<dbReference type="SUPFAM" id="SSF56655">
    <property type="entry name" value="Carbohydrate phosphatase"/>
    <property type="match status" value="1"/>
</dbReference>
<comment type="cofactor">
    <cofactor evidence="2 7 8">
        <name>Mg(2+)</name>
        <dbReference type="ChEBI" id="CHEBI:18420"/>
    </cofactor>
</comment>
<accession>A0A1C7PA41</accession>
<evidence type="ECO:0000256" key="8">
    <source>
        <dbReference type="RuleBase" id="RU364068"/>
    </source>
</evidence>
<dbReference type="PATRIC" id="fig|1679444.3.peg.1276"/>
<dbReference type="GO" id="GO:0008934">
    <property type="term" value="F:inositol monophosphate 1-phosphatase activity"/>
    <property type="evidence" value="ECO:0007669"/>
    <property type="project" value="InterPro"/>
</dbReference>
<dbReference type="GO" id="GO:0046872">
    <property type="term" value="F:metal ion binding"/>
    <property type="evidence" value="ECO:0007669"/>
    <property type="project" value="UniProtKB-KW"/>
</dbReference>
<dbReference type="PROSITE" id="PS00630">
    <property type="entry name" value="IMP_2"/>
    <property type="match status" value="1"/>
</dbReference>
<keyword evidence="4 7" id="KW-0479">Metal-binding</keyword>
<dbReference type="FunFam" id="3.30.540.10:FF:000003">
    <property type="entry name" value="Inositol-1-monophosphatase"/>
    <property type="match status" value="1"/>
</dbReference>
<keyword evidence="5 8" id="KW-0378">Hydrolase</keyword>
<feature type="binding site" evidence="7">
    <location>
        <position position="67"/>
    </location>
    <ligand>
        <name>Mg(2+)</name>
        <dbReference type="ChEBI" id="CHEBI:18420"/>
        <label>1</label>
        <note>catalytic</note>
    </ligand>
</feature>
<organism evidence="9 10">
    <name type="scientific">Akkermansia glycaniphila</name>
    <dbReference type="NCBI Taxonomy" id="1679444"/>
    <lineage>
        <taxon>Bacteria</taxon>
        <taxon>Pseudomonadati</taxon>
        <taxon>Verrucomicrobiota</taxon>
        <taxon>Verrucomicrobiia</taxon>
        <taxon>Verrucomicrobiales</taxon>
        <taxon>Akkermansiaceae</taxon>
        <taxon>Akkermansia</taxon>
    </lineage>
</organism>
<dbReference type="GO" id="GO:0006020">
    <property type="term" value="P:inositol metabolic process"/>
    <property type="evidence" value="ECO:0007669"/>
    <property type="project" value="TreeGrafter"/>
</dbReference>
<dbReference type="STRING" id="1679444.PYTT_2472"/>
<comment type="catalytic activity">
    <reaction evidence="1 8">
        <text>a myo-inositol phosphate + H2O = myo-inositol + phosphate</text>
        <dbReference type="Rhea" id="RHEA:24056"/>
        <dbReference type="ChEBI" id="CHEBI:15377"/>
        <dbReference type="ChEBI" id="CHEBI:17268"/>
        <dbReference type="ChEBI" id="CHEBI:43474"/>
        <dbReference type="ChEBI" id="CHEBI:84139"/>
        <dbReference type="EC" id="3.1.3.25"/>
    </reaction>
</comment>
<dbReference type="AlphaFoldDB" id="A0A1C7PA41"/>
<name>A0A1C7PA41_9BACT</name>
<proteinExistence type="inferred from homology"/>
<dbReference type="EMBL" id="LT629973">
    <property type="protein sequence ID" value="SEI00315.1"/>
    <property type="molecule type" value="Genomic_DNA"/>
</dbReference>